<name>A0A2T5J010_9GAMM</name>
<dbReference type="InterPro" id="IPR036412">
    <property type="entry name" value="HAD-like_sf"/>
</dbReference>
<dbReference type="AlphaFoldDB" id="A0A2T5J010"/>
<dbReference type="CDD" id="cd01427">
    <property type="entry name" value="HAD_like"/>
    <property type="match status" value="1"/>
</dbReference>
<dbReference type="Pfam" id="PF00702">
    <property type="entry name" value="Hydrolase"/>
    <property type="match status" value="1"/>
</dbReference>
<comment type="caution">
    <text evidence="1">The sequence shown here is derived from an EMBL/GenBank/DDBJ whole genome shotgun (WGS) entry which is preliminary data.</text>
</comment>
<protein>
    <submittedName>
        <fullName evidence="1">Putative hydrolase of the HAD superfamily</fullName>
    </submittedName>
</protein>
<reference evidence="1 2" key="1">
    <citation type="submission" date="2018-04" db="EMBL/GenBank/DDBJ databases">
        <title>Genomic Encyclopedia of Archaeal and Bacterial Type Strains, Phase II (KMG-II): from individual species to whole genera.</title>
        <authorList>
            <person name="Goeker M."/>
        </authorList>
    </citation>
    <scope>NUCLEOTIDE SEQUENCE [LARGE SCALE GENOMIC DNA]</scope>
    <source>
        <strain evidence="1 2">DSM 5822</strain>
    </source>
</reference>
<dbReference type="PANTHER" id="PTHR43611:SF3">
    <property type="entry name" value="FLAVIN MONONUCLEOTIDE HYDROLASE 1, CHLOROPLATIC"/>
    <property type="match status" value="1"/>
</dbReference>
<keyword evidence="1" id="KW-0378">Hydrolase</keyword>
<dbReference type="InterPro" id="IPR023214">
    <property type="entry name" value="HAD_sf"/>
</dbReference>
<dbReference type="EMBL" id="QAON01000005">
    <property type="protein sequence ID" value="PTQ89680.1"/>
    <property type="molecule type" value="Genomic_DNA"/>
</dbReference>
<evidence type="ECO:0000313" key="2">
    <source>
        <dbReference type="Proteomes" id="UP000244223"/>
    </source>
</evidence>
<dbReference type="PANTHER" id="PTHR43611">
    <property type="entry name" value="ALPHA-D-GLUCOSE 1-PHOSPHATE PHOSPHATASE"/>
    <property type="match status" value="1"/>
</dbReference>
<dbReference type="InterPro" id="IPR006439">
    <property type="entry name" value="HAD-SF_hydro_IA"/>
</dbReference>
<dbReference type="GO" id="GO:0016787">
    <property type="term" value="F:hydrolase activity"/>
    <property type="evidence" value="ECO:0007669"/>
    <property type="project" value="UniProtKB-KW"/>
</dbReference>
<dbReference type="NCBIfam" id="TIGR01509">
    <property type="entry name" value="HAD-SF-IA-v3"/>
    <property type="match status" value="1"/>
</dbReference>
<dbReference type="NCBIfam" id="NF011564">
    <property type="entry name" value="PRK14988.1"/>
    <property type="match status" value="1"/>
</dbReference>
<dbReference type="Gene3D" id="3.40.50.1000">
    <property type="entry name" value="HAD superfamily/HAD-like"/>
    <property type="match status" value="1"/>
</dbReference>
<dbReference type="SUPFAM" id="SSF56784">
    <property type="entry name" value="HAD-like"/>
    <property type="match status" value="1"/>
</dbReference>
<gene>
    <name evidence="1" type="ORF">C8N29_1053</name>
</gene>
<accession>A0A2T5J010</accession>
<proteinExistence type="predicted"/>
<sequence>MDGTLLDLHFDNHFWQQFVPQKYAEKHGLSVEESQKQLFPRFKAQYGTLNWYCLDYWSQQLDLNIVALKRELQHLIRMRVDALHFLQSLANSNKQVWMVTNAHPHALALKLERTAIAPYFQRIISSHEFGKPKEFLQFWHELQQYLHFDPRRTLFIDDSEAVLETAQRFGIEHILSISHPDSLAPERTGLKFPAINQFAEILPIEDMLC</sequence>
<dbReference type="Proteomes" id="UP000244223">
    <property type="component" value="Unassembled WGS sequence"/>
</dbReference>
<keyword evidence="2" id="KW-1185">Reference proteome</keyword>
<evidence type="ECO:0000313" key="1">
    <source>
        <dbReference type="EMBL" id="PTQ89680.1"/>
    </source>
</evidence>
<organism evidence="1 2">
    <name type="scientific">Agitococcus lubricus</name>
    <dbReference type="NCBI Taxonomy" id="1077255"/>
    <lineage>
        <taxon>Bacteria</taxon>
        <taxon>Pseudomonadati</taxon>
        <taxon>Pseudomonadota</taxon>
        <taxon>Gammaproteobacteria</taxon>
        <taxon>Moraxellales</taxon>
        <taxon>Moraxellaceae</taxon>
        <taxon>Agitococcus</taxon>
    </lineage>
</organism>